<keyword evidence="3" id="KW-1185">Reference proteome</keyword>
<evidence type="ECO:0000256" key="1">
    <source>
        <dbReference type="HAMAP-Rule" id="MF_01448"/>
    </source>
</evidence>
<comment type="similarity">
    <text evidence="1">Belongs to the UPF0473 family.</text>
</comment>
<proteinExistence type="inferred from homology"/>
<dbReference type="Pfam" id="PF06949">
    <property type="entry name" value="DUF1292"/>
    <property type="match status" value="1"/>
</dbReference>
<dbReference type="RefSeq" id="WP_262430179.1">
    <property type="nucleotide sequence ID" value="NZ_JACRTG010000026.1"/>
</dbReference>
<reference evidence="2" key="1">
    <citation type="submission" date="2020-08" db="EMBL/GenBank/DDBJ databases">
        <title>Genome public.</title>
        <authorList>
            <person name="Liu C."/>
            <person name="Sun Q."/>
        </authorList>
    </citation>
    <scope>NUCLEOTIDE SEQUENCE</scope>
    <source>
        <strain evidence="2">BX21</strain>
    </source>
</reference>
<organism evidence="2 3">
    <name type="scientific">Paratissierella segnis</name>
    <dbReference type="NCBI Taxonomy" id="2763679"/>
    <lineage>
        <taxon>Bacteria</taxon>
        <taxon>Bacillati</taxon>
        <taxon>Bacillota</taxon>
        <taxon>Tissierellia</taxon>
        <taxon>Tissierellales</taxon>
        <taxon>Tissierellaceae</taxon>
        <taxon>Paratissierella</taxon>
    </lineage>
</organism>
<dbReference type="EMBL" id="JACRTG010000026">
    <property type="protein sequence ID" value="MBC8588724.1"/>
    <property type="molecule type" value="Genomic_DNA"/>
</dbReference>
<protein>
    <recommendedName>
        <fullName evidence="1">UPF0473 protein H8707_10900</fullName>
    </recommendedName>
</protein>
<comment type="caution">
    <text evidence="2">The sequence shown here is derived from an EMBL/GenBank/DDBJ whole genome shotgun (WGS) entry which is preliminary data.</text>
</comment>
<evidence type="ECO:0000313" key="3">
    <source>
        <dbReference type="Proteomes" id="UP000601171"/>
    </source>
</evidence>
<dbReference type="HAMAP" id="MF_01448">
    <property type="entry name" value="UPF0473"/>
    <property type="match status" value="1"/>
</dbReference>
<evidence type="ECO:0000313" key="2">
    <source>
        <dbReference type="EMBL" id="MBC8588724.1"/>
    </source>
</evidence>
<dbReference type="AlphaFoldDB" id="A0A926EYH4"/>
<dbReference type="InterPro" id="IPR009711">
    <property type="entry name" value="UPF0473"/>
</dbReference>
<gene>
    <name evidence="2" type="ORF">H8707_10900</name>
</gene>
<accession>A0A926EYH4</accession>
<dbReference type="Proteomes" id="UP000601171">
    <property type="component" value="Unassembled WGS sequence"/>
</dbReference>
<sequence>MNDKEHGCNCGHNHDHDHDHEEMDIIYLTLEDDTELECEVLGIFEVENKEYIALLPLEEDADVLLYRYEEINEEEFNLAQIEDEEEFDLISEAFNALFLEDAEFEFEDDEFEDDDEE</sequence>
<name>A0A926EYH4_9FIRM</name>